<name>B6T1N6_MAIZE</name>
<evidence type="ECO:0000313" key="1">
    <source>
        <dbReference type="EMBL" id="ACG31019.1"/>
    </source>
</evidence>
<organism evidence="1">
    <name type="scientific">Zea mays</name>
    <name type="common">Maize</name>
    <dbReference type="NCBI Taxonomy" id="4577"/>
    <lineage>
        <taxon>Eukaryota</taxon>
        <taxon>Viridiplantae</taxon>
        <taxon>Streptophyta</taxon>
        <taxon>Embryophyta</taxon>
        <taxon>Tracheophyta</taxon>
        <taxon>Spermatophyta</taxon>
        <taxon>Magnoliopsida</taxon>
        <taxon>Liliopsida</taxon>
        <taxon>Poales</taxon>
        <taxon>Poaceae</taxon>
        <taxon>PACMAD clade</taxon>
        <taxon>Panicoideae</taxon>
        <taxon>Andropogonodae</taxon>
        <taxon>Andropogoneae</taxon>
        <taxon>Tripsacinae</taxon>
        <taxon>Zea</taxon>
    </lineage>
</organism>
<proteinExistence type="evidence at transcript level"/>
<dbReference type="EMBL" id="EU958901">
    <property type="protein sequence ID" value="ACG31019.1"/>
    <property type="molecule type" value="mRNA"/>
</dbReference>
<reference evidence="1" key="1">
    <citation type="journal article" date="2009" name="Plant Mol. Biol.">
        <title>Insights into corn genes derived from large-scale cDNA sequencing.</title>
        <authorList>
            <person name="Alexandrov N.N."/>
            <person name="Brover V.V."/>
            <person name="Freidin S."/>
            <person name="Troukhan M.E."/>
            <person name="Tatarinova T.V."/>
            <person name="Zhang H."/>
            <person name="Swaller T.J."/>
            <person name="Lu Y.P."/>
            <person name="Bouck J."/>
            <person name="Flavell R.B."/>
            <person name="Feldmann K.A."/>
        </authorList>
    </citation>
    <scope>NUCLEOTIDE SEQUENCE</scope>
</reference>
<sequence length="46" mass="5308">MQDTKRIFGVCPFRSPSRSQLSRVGATYCRFTSCLEFIWLGLDCQC</sequence>
<accession>B6T1N6</accession>
<protein>
    <submittedName>
        <fullName evidence="1">Uncharacterized protein</fullName>
    </submittedName>
</protein>
<dbReference type="AlphaFoldDB" id="B6T1N6"/>